<feature type="transmembrane region" description="Helical" evidence="6">
    <location>
        <begin position="54"/>
        <end position="75"/>
    </location>
</feature>
<feature type="transmembrane region" description="Helical" evidence="6">
    <location>
        <begin position="172"/>
        <end position="192"/>
    </location>
</feature>
<evidence type="ECO:0000256" key="4">
    <source>
        <dbReference type="ARBA" id="ARBA00022989"/>
    </source>
</evidence>
<feature type="transmembrane region" description="Helical" evidence="6">
    <location>
        <begin position="81"/>
        <end position="108"/>
    </location>
</feature>
<dbReference type="Proteomes" id="UP000003330">
    <property type="component" value="Unassembled WGS sequence"/>
</dbReference>
<dbReference type="PANTHER" id="PTHR12677:SF49">
    <property type="entry name" value="TVP38_TMEM64 FAMILY MEMBRANE PROTEIN"/>
    <property type="match status" value="1"/>
</dbReference>
<organism evidence="8 9">
    <name type="scientific">Streptococcus ictaluri 707-05</name>
    <dbReference type="NCBI Taxonomy" id="764299"/>
    <lineage>
        <taxon>Bacteria</taxon>
        <taxon>Bacillati</taxon>
        <taxon>Bacillota</taxon>
        <taxon>Bacilli</taxon>
        <taxon>Lactobacillales</taxon>
        <taxon>Streptococcaceae</taxon>
        <taxon>Streptococcus</taxon>
    </lineage>
</organism>
<evidence type="ECO:0000256" key="6">
    <source>
        <dbReference type="RuleBase" id="RU366058"/>
    </source>
</evidence>
<name>G5K3N4_9STRE</name>
<dbReference type="InterPro" id="IPR032816">
    <property type="entry name" value="VTT_dom"/>
</dbReference>
<feature type="domain" description="VTT" evidence="7">
    <location>
        <begin position="74"/>
        <end position="190"/>
    </location>
</feature>
<protein>
    <recommendedName>
        <fullName evidence="6">TVP38/TMEM64 family membrane protein</fullName>
    </recommendedName>
</protein>
<sequence length="205" mass="22955">MNSFELSHSQLKKIFQVLGALSILFSIALVVFLFRQLDILNNPNALANLIKKHLLIGAIGFFILQIIQVVIPIIPGGVTTVVGFLAFGPILGFFLNVSGICIGSCLLFQLVRRYGKPFILLFLSKKQVNFYEKKLASKTFETFFILNMISPLAPADALIMVTGLSKMTYHKFLIIILLCRPISIITFSYFWIYGGEFIKNLLIAS</sequence>
<feature type="transmembrane region" description="Helical" evidence="6">
    <location>
        <begin position="14"/>
        <end position="34"/>
    </location>
</feature>
<keyword evidence="3 6" id="KW-0812">Transmembrane</keyword>
<dbReference type="eggNOG" id="COG0398">
    <property type="taxonomic scope" value="Bacteria"/>
</dbReference>
<reference evidence="8 9" key="1">
    <citation type="journal article" date="2014" name="Int. J. Syst. Evol. Microbiol.">
        <title>Phylogenomics and the dynamic genome evolution of the genus Streptococcus.</title>
        <authorList>
            <consortium name="The Broad Institute Genome Sequencing Platform"/>
            <person name="Richards V.P."/>
            <person name="Palmer S.R."/>
            <person name="Pavinski Bitar P.D."/>
            <person name="Qin X."/>
            <person name="Weinstock G.M."/>
            <person name="Highlander S.K."/>
            <person name="Town C.D."/>
            <person name="Burne R.A."/>
            <person name="Stanhope M.J."/>
        </authorList>
    </citation>
    <scope>NUCLEOTIDE SEQUENCE [LARGE SCALE GENOMIC DNA]</scope>
    <source>
        <strain evidence="8 9">707-05</strain>
    </source>
</reference>
<evidence type="ECO:0000256" key="5">
    <source>
        <dbReference type="ARBA" id="ARBA00023136"/>
    </source>
</evidence>
<evidence type="ECO:0000313" key="8">
    <source>
        <dbReference type="EMBL" id="EHI69352.1"/>
    </source>
</evidence>
<comment type="caution">
    <text evidence="6">Lacks conserved residue(s) required for the propagation of feature annotation.</text>
</comment>
<comment type="subcellular location">
    <subcellularLocation>
        <location evidence="1 6">Cell membrane</location>
        <topology evidence="1 6">Multi-pass membrane protein</topology>
    </subcellularLocation>
</comment>
<evidence type="ECO:0000256" key="1">
    <source>
        <dbReference type="ARBA" id="ARBA00004651"/>
    </source>
</evidence>
<dbReference type="AlphaFoldDB" id="G5K3N4"/>
<dbReference type="RefSeq" id="WP_008088700.1">
    <property type="nucleotide sequence ID" value="NZ_AEUX02000006.1"/>
</dbReference>
<dbReference type="Pfam" id="PF09335">
    <property type="entry name" value="VTT_dom"/>
    <property type="match status" value="1"/>
</dbReference>
<keyword evidence="4 6" id="KW-1133">Transmembrane helix</keyword>
<comment type="caution">
    <text evidence="8">The sequence shown here is derived from an EMBL/GenBank/DDBJ whole genome shotgun (WGS) entry which is preliminary data.</text>
</comment>
<evidence type="ECO:0000313" key="9">
    <source>
        <dbReference type="Proteomes" id="UP000003330"/>
    </source>
</evidence>
<dbReference type="InterPro" id="IPR015414">
    <property type="entry name" value="TMEM64"/>
</dbReference>
<evidence type="ECO:0000259" key="7">
    <source>
        <dbReference type="Pfam" id="PF09335"/>
    </source>
</evidence>
<gene>
    <name evidence="8" type="ORF">STRIC_1404</name>
</gene>
<dbReference type="OrthoDB" id="371137at2"/>
<comment type="similarity">
    <text evidence="6">Belongs to the TVP38/TMEM64 family.</text>
</comment>
<keyword evidence="5 6" id="KW-0472">Membrane</keyword>
<dbReference type="GO" id="GO:0005886">
    <property type="term" value="C:plasma membrane"/>
    <property type="evidence" value="ECO:0007669"/>
    <property type="project" value="UniProtKB-SubCell"/>
</dbReference>
<keyword evidence="9" id="KW-1185">Reference proteome</keyword>
<accession>G5K3N4</accession>
<dbReference type="EMBL" id="AEUX02000006">
    <property type="protein sequence ID" value="EHI69352.1"/>
    <property type="molecule type" value="Genomic_DNA"/>
</dbReference>
<dbReference type="STRING" id="764299.STRIC_1404"/>
<dbReference type="PANTHER" id="PTHR12677">
    <property type="entry name" value="GOLGI APPARATUS MEMBRANE PROTEIN TVP38-RELATED"/>
    <property type="match status" value="1"/>
</dbReference>
<evidence type="ECO:0000256" key="3">
    <source>
        <dbReference type="ARBA" id="ARBA00022692"/>
    </source>
</evidence>
<keyword evidence="2 6" id="KW-1003">Cell membrane</keyword>
<proteinExistence type="inferred from homology"/>
<evidence type="ECO:0000256" key="2">
    <source>
        <dbReference type="ARBA" id="ARBA00022475"/>
    </source>
</evidence>